<dbReference type="GO" id="GO:0000724">
    <property type="term" value="P:double-strand break repair via homologous recombination"/>
    <property type="evidence" value="ECO:0007669"/>
    <property type="project" value="TreeGrafter"/>
</dbReference>
<dbReference type="InterPro" id="IPR036388">
    <property type="entry name" value="WH-like_DNA-bd_sf"/>
</dbReference>
<organism evidence="6 7">
    <name type="scientific">Vespula germanica</name>
    <name type="common">German yellow jacket</name>
    <name type="synonym">Paravespula germanica</name>
    <dbReference type="NCBI Taxonomy" id="30212"/>
    <lineage>
        <taxon>Eukaryota</taxon>
        <taxon>Metazoa</taxon>
        <taxon>Ecdysozoa</taxon>
        <taxon>Arthropoda</taxon>
        <taxon>Hexapoda</taxon>
        <taxon>Insecta</taxon>
        <taxon>Pterygota</taxon>
        <taxon>Neoptera</taxon>
        <taxon>Endopterygota</taxon>
        <taxon>Hymenoptera</taxon>
        <taxon>Apocrita</taxon>
        <taxon>Aculeata</taxon>
        <taxon>Vespoidea</taxon>
        <taxon>Vespidae</taxon>
        <taxon>Vespinae</taxon>
        <taxon>Vespula</taxon>
    </lineage>
</organism>
<keyword evidence="4" id="KW-0539">Nucleus</keyword>
<dbReference type="InterPro" id="IPR012340">
    <property type="entry name" value="NA-bd_OB-fold"/>
</dbReference>
<dbReference type="GO" id="GO:0006260">
    <property type="term" value="P:DNA replication"/>
    <property type="evidence" value="ECO:0007669"/>
    <property type="project" value="TreeGrafter"/>
</dbReference>
<dbReference type="InterPro" id="IPR040260">
    <property type="entry name" value="RFA2-like"/>
</dbReference>
<dbReference type="InterPro" id="IPR036390">
    <property type="entry name" value="WH_DNA-bd_sf"/>
</dbReference>
<name>A0A834NTY4_VESGE</name>
<dbReference type="GO" id="GO:0035861">
    <property type="term" value="C:site of double-strand break"/>
    <property type="evidence" value="ECO:0007669"/>
    <property type="project" value="TreeGrafter"/>
</dbReference>
<dbReference type="AlphaFoldDB" id="A0A834NTY4"/>
<keyword evidence="7" id="KW-1185">Reference proteome</keyword>
<evidence type="ECO:0000256" key="4">
    <source>
        <dbReference type="ARBA" id="ARBA00023242"/>
    </source>
</evidence>
<comment type="subcellular location">
    <subcellularLocation>
        <location evidence="1">Nucleus</location>
    </subcellularLocation>
</comment>
<keyword evidence="3" id="KW-0238">DNA-binding</keyword>
<dbReference type="Gene3D" id="1.10.10.10">
    <property type="entry name" value="Winged helix-like DNA-binding domain superfamily/Winged helix DNA-binding domain"/>
    <property type="match status" value="1"/>
</dbReference>
<dbReference type="CDD" id="cd04478">
    <property type="entry name" value="RPA2_DBD_D"/>
    <property type="match status" value="1"/>
</dbReference>
<dbReference type="SUPFAM" id="SSF50249">
    <property type="entry name" value="Nucleic acid-binding proteins"/>
    <property type="match status" value="1"/>
</dbReference>
<proteinExistence type="inferred from homology"/>
<feature type="domain" description="Replication protein A C-terminal" evidence="5">
    <location>
        <begin position="157"/>
        <end position="234"/>
    </location>
</feature>
<dbReference type="PANTHER" id="PTHR13989">
    <property type="entry name" value="REPLICATION PROTEIN A-RELATED"/>
    <property type="match status" value="1"/>
</dbReference>
<dbReference type="GO" id="GO:0003697">
    <property type="term" value="F:single-stranded DNA binding"/>
    <property type="evidence" value="ECO:0007669"/>
    <property type="project" value="TreeGrafter"/>
</dbReference>
<dbReference type="InterPro" id="IPR014892">
    <property type="entry name" value="RPA_C"/>
</dbReference>
<evidence type="ECO:0000259" key="5">
    <source>
        <dbReference type="Pfam" id="PF08784"/>
    </source>
</evidence>
<accession>A0A834NTY4</accession>
<dbReference type="Proteomes" id="UP000617340">
    <property type="component" value="Unassembled WGS sequence"/>
</dbReference>
<dbReference type="Gene3D" id="2.40.50.140">
    <property type="entry name" value="Nucleic acid-binding proteins"/>
    <property type="match status" value="1"/>
</dbReference>
<dbReference type="PANTHER" id="PTHR13989:SF16">
    <property type="entry name" value="REPLICATION PROTEIN A2"/>
    <property type="match status" value="1"/>
</dbReference>
<protein>
    <recommendedName>
        <fullName evidence="5">Replication protein A C-terminal domain-containing protein</fullName>
    </recommendedName>
</protein>
<dbReference type="GO" id="GO:0005662">
    <property type="term" value="C:DNA replication factor A complex"/>
    <property type="evidence" value="ECO:0007669"/>
    <property type="project" value="TreeGrafter"/>
</dbReference>
<comment type="caution">
    <text evidence="6">The sequence shown here is derived from an EMBL/GenBank/DDBJ whole genome shotgun (WGS) entry which is preliminary data.</text>
</comment>
<evidence type="ECO:0000256" key="2">
    <source>
        <dbReference type="ARBA" id="ARBA00007815"/>
    </source>
</evidence>
<sequence length="242" mass="27647">MNMDMSMDRGGGFLNDTPSFSEDKNLRRAQNIVPVMIGQIIRSSADFQIWEIPVRMLTFIGILRKVNESTTKITYDIEDETGIITTVRWLEVNKTIPEPTLEINTYVRVYGLLRDQNGVKQVFIVRILPLEDLNELTNHLLEVTYITAKAEQIFKANNTPAFSVNVDDNSMFNNDCTGMTSEQAIVFKIIQAKNDTECGIERNDIKALVPERILQDVDQIIHFLTSEGHIYTTRTDDHFKAT</sequence>
<evidence type="ECO:0000313" key="6">
    <source>
        <dbReference type="EMBL" id="KAF7417868.1"/>
    </source>
</evidence>
<gene>
    <name evidence="6" type="ORF">HZH68_000521</name>
</gene>
<dbReference type="GO" id="GO:0000781">
    <property type="term" value="C:chromosome, telomeric region"/>
    <property type="evidence" value="ECO:0007669"/>
    <property type="project" value="TreeGrafter"/>
</dbReference>
<dbReference type="Pfam" id="PF08784">
    <property type="entry name" value="RPA_C"/>
    <property type="match status" value="1"/>
</dbReference>
<evidence type="ECO:0000313" key="7">
    <source>
        <dbReference type="Proteomes" id="UP000617340"/>
    </source>
</evidence>
<dbReference type="EMBL" id="JACSDZ010000001">
    <property type="protein sequence ID" value="KAF7417868.1"/>
    <property type="molecule type" value="Genomic_DNA"/>
</dbReference>
<comment type="similarity">
    <text evidence="2">Belongs to the replication factor A protein 2 family.</text>
</comment>
<reference evidence="6" key="1">
    <citation type="journal article" date="2020" name="G3 (Bethesda)">
        <title>High-Quality Assemblies for Three Invasive Social Wasps from the &lt;i&gt;Vespula&lt;/i&gt; Genus.</title>
        <authorList>
            <person name="Harrop T.W.R."/>
            <person name="Guhlin J."/>
            <person name="McLaughlin G.M."/>
            <person name="Permina E."/>
            <person name="Stockwell P."/>
            <person name="Gilligan J."/>
            <person name="Le Lec M.F."/>
            <person name="Gruber M.A.M."/>
            <person name="Quinn O."/>
            <person name="Lovegrove M."/>
            <person name="Duncan E.J."/>
            <person name="Remnant E.J."/>
            <person name="Van Eeckhoven J."/>
            <person name="Graham B."/>
            <person name="Knapp R.A."/>
            <person name="Langford K.W."/>
            <person name="Kronenberg Z."/>
            <person name="Press M.O."/>
            <person name="Eacker S.M."/>
            <person name="Wilson-Rankin E.E."/>
            <person name="Purcell J."/>
            <person name="Lester P.J."/>
            <person name="Dearden P.K."/>
        </authorList>
    </citation>
    <scope>NUCLEOTIDE SEQUENCE</scope>
    <source>
        <strain evidence="6">Linc-1</strain>
    </source>
</reference>
<dbReference type="GO" id="GO:0006289">
    <property type="term" value="P:nucleotide-excision repair"/>
    <property type="evidence" value="ECO:0007669"/>
    <property type="project" value="TreeGrafter"/>
</dbReference>
<evidence type="ECO:0000256" key="1">
    <source>
        <dbReference type="ARBA" id="ARBA00004123"/>
    </source>
</evidence>
<dbReference type="SUPFAM" id="SSF46785">
    <property type="entry name" value="Winged helix' DNA-binding domain"/>
    <property type="match status" value="1"/>
</dbReference>
<evidence type="ECO:0000256" key="3">
    <source>
        <dbReference type="ARBA" id="ARBA00023125"/>
    </source>
</evidence>